<reference evidence="1" key="2">
    <citation type="journal article" date="2015" name="Fish Shellfish Immunol.">
        <title>Early steps in the European eel (Anguilla anguilla)-Vibrio vulnificus interaction in the gills: Role of the RtxA13 toxin.</title>
        <authorList>
            <person name="Callol A."/>
            <person name="Pajuelo D."/>
            <person name="Ebbesson L."/>
            <person name="Teles M."/>
            <person name="MacKenzie S."/>
            <person name="Amaro C."/>
        </authorList>
    </citation>
    <scope>NUCLEOTIDE SEQUENCE</scope>
</reference>
<reference evidence="1" key="1">
    <citation type="submission" date="2014-11" db="EMBL/GenBank/DDBJ databases">
        <authorList>
            <person name="Amaro Gonzalez C."/>
        </authorList>
    </citation>
    <scope>NUCLEOTIDE SEQUENCE</scope>
</reference>
<proteinExistence type="predicted"/>
<evidence type="ECO:0000313" key="1">
    <source>
        <dbReference type="EMBL" id="JAH51533.1"/>
    </source>
</evidence>
<protein>
    <submittedName>
        <fullName evidence="1">Uncharacterized protein</fullName>
    </submittedName>
</protein>
<accession>A0A0E9TFN2</accession>
<organism evidence="1">
    <name type="scientific">Anguilla anguilla</name>
    <name type="common">European freshwater eel</name>
    <name type="synonym">Muraena anguilla</name>
    <dbReference type="NCBI Taxonomy" id="7936"/>
    <lineage>
        <taxon>Eukaryota</taxon>
        <taxon>Metazoa</taxon>
        <taxon>Chordata</taxon>
        <taxon>Craniata</taxon>
        <taxon>Vertebrata</taxon>
        <taxon>Euteleostomi</taxon>
        <taxon>Actinopterygii</taxon>
        <taxon>Neopterygii</taxon>
        <taxon>Teleostei</taxon>
        <taxon>Anguilliformes</taxon>
        <taxon>Anguillidae</taxon>
        <taxon>Anguilla</taxon>
    </lineage>
</organism>
<name>A0A0E9TFN2_ANGAN</name>
<dbReference type="EMBL" id="GBXM01057044">
    <property type="protein sequence ID" value="JAH51533.1"/>
    <property type="molecule type" value="Transcribed_RNA"/>
</dbReference>
<sequence>MALNFGEKKYFRILIVCHNTTLCRTKTRCREKNFYFILTECPHVA</sequence>
<dbReference type="AlphaFoldDB" id="A0A0E9TFN2"/>